<dbReference type="RefSeq" id="WP_087112685.1">
    <property type="nucleotide sequence ID" value="NZ_CBCSCN010000013.1"/>
</dbReference>
<dbReference type="Proteomes" id="UP000196573">
    <property type="component" value="Unassembled WGS sequence"/>
</dbReference>
<dbReference type="GO" id="GO:0008080">
    <property type="term" value="F:N-acetyltransferase activity"/>
    <property type="evidence" value="ECO:0007669"/>
    <property type="project" value="TreeGrafter"/>
</dbReference>
<protein>
    <submittedName>
        <fullName evidence="4">Acetyltransferase (GNAT) family protein</fullName>
    </submittedName>
</protein>
<evidence type="ECO:0000313" key="5">
    <source>
        <dbReference type="Proteomes" id="UP000196573"/>
    </source>
</evidence>
<dbReference type="PANTHER" id="PTHR10545">
    <property type="entry name" value="DIAMINE N-ACETYLTRANSFERASE"/>
    <property type="match status" value="1"/>
</dbReference>
<dbReference type="Pfam" id="PF00583">
    <property type="entry name" value="Acetyltransf_1"/>
    <property type="match status" value="1"/>
</dbReference>
<evidence type="ECO:0000313" key="4">
    <source>
        <dbReference type="EMBL" id="SMA50242.1"/>
    </source>
</evidence>
<accession>A0A1X7AQ47</accession>
<keyword evidence="1 4" id="KW-0808">Transferase</keyword>
<dbReference type="AlphaFoldDB" id="A0A1X7AQ47"/>
<dbReference type="SUPFAM" id="SSF55729">
    <property type="entry name" value="Acyl-CoA N-acyltransferases (Nat)"/>
    <property type="match status" value="1"/>
</dbReference>
<keyword evidence="5" id="KW-1185">Reference proteome</keyword>
<organism evidence="4 5">
    <name type="scientific">Parendozoicomonas haliclonae</name>
    <dbReference type="NCBI Taxonomy" id="1960125"/>
    <lineage>
        <taxon>Bacteria</taxon>
        <taxon>Pseudomonadati</taxon>
        <taxon>Pseudomonadota</taxon>
        <taxon>Gammaproteobacteria</taxon>
        <taxon>Oceanospirillales</taxon>
        <taxon>Endozoicomonadaceae</taxon>
        <taxon>Parendozoicomonas</taxon>
    </lineage>
</organism>
<dbReference type="CDD" id="cd04301">
    <property type="entry name" value="NAT_SF"/>
    <property type="match status" value="1"/>
</dbReference>
<dbReference type="EMBL" id="FWPT01000011">
    <property type="protein sequence ID" value="SMA50242.1"/>
    <property type="molecule type" value="Genomic_DNA"/>
</dbReference>
<proteinExistence type="predicted"/>
<dbReference type="PROSITE" id="PS51186">
    <property type="entry name" value="GNAT"/>
    <property type="match status" value="1"/>
</dbReference>
<evidence type="ECO:0000259" key="3">
    <source>
        <dbReference type="PROSITE" id="PS51186"/>
    </source>
</evidence>
<sequence length="147" mass="17157">MSVIIREPVASDYEQWNKLFFGYQSFYRHFISIEVIDITWKRILDASHNVSGLVAEYNGDLIGLTHYLFHDSTWNNLKSCYLEDLYVSKQSRGTGAARLLIEGVEQRARDLGAFRLYWHTQEYNGAARSLYDSIMPPSSFMVYRKNL</sequence>
<name>A0A1X7AQ47_9GAMM</name>
<gene>
    <name evidence="4" type="ORF">EHSB41UT_04036</name>
</gene>
<dbReference type="InterPro" id="IPR000182">
    <property type="entry name" value="GNAT_dom"/>
</dbReference>
<feature type="domain" description="N-acetyltransferase" evidence="3">
    <location>
        <begin position="3"/>
        <end position="147"/>
    </location>
</feature>
<dbReference type="PANTHER" id="PTHR10545:SF42">
    <property type="entry name" value="ACETYLTRANSFERASE"/>
    <property type="match status" value="1"/>
</dbReference>
<keyword evidence="2" id="KW-0012">Acyltransferase</keyword>
<evidence type="ECO:0000256" key="1">
    <source>
        <dbReference type="ARBA" id="ARBA00022679"/>
    </source>
</evidence>
<evidence type="ECO:0000256" key="2">
    <source>
        <dbReference type="ARBA" id="ARBA00023315"/>
    </source>
</evidence>
<dbReference type="InterPro" id="IPR051016">
    <property type="entry name" value="Diverse_Substrate_AcTransf"/>
</dbReference>
<dbReference type="OrthoDB" id="9805924at2"/>
<dbReference type="InterPro" id="IPR016181">
    <property type="entry name" value="Acyl_CoA_acyltransferase"/>
</dbReference>
<dbReference type="Gene3D" id="3.40.630.30">
    <property type="match status" value="1"/>
</dbReference>
<reference evidence="4 5" key="1">
    <citation type="submission" date="2017-03" db="EMBL/GenBank/DDBJ databases">
        <authorList>
            <person name="Afonso C.L."/>
            <person name="Miller P.J."/>
            <person name="Scott M.A."/>
            <person name="Spackman E."/>
            <person name="Goraichik I."/>
            <person name="Dimitrov K.M."/>
            <person name="Suarez D.L."/>
            <person name="Swayne D.E."/>
        </authorList>
    </citation>
    <scope>NUCLEOTIDE SEQUENCE [LARGE SCALE GENOMIC DNA]</scope>
    <source>
        <strain evidence="4">SB41UT1</strain>
    </source>
</reference>